<dbReference type="Pfam" id="PF08246">
    <property type="entry name" value="Inhibitor_I29"/>
    <property type="match status" value="1"/>
</dbReference>
<dbReference type="PROSITE" id="PS00139">
    <property type="entry name" value="THIOL_PROTEASE_CYS"/>
    <property type="match status" value="1"/>
</dbReference>
<evidence type="ECO:0000313" key="11">
    <source>
        <dbReference type="EMBL" id="CAJ0594931.1"/>
    </source>
</evidence>
<dbReference type="Proteomes" id="UP001176961">
    <property type="component" value="Unassembled WGS sequence"/>
</dbReference>
<gene>
    <name evidence="11" type="ORF">CYNAS_LOCUS6914</name>
</gene>
<dbReference type="GO" id="GO:0006508">
    <property type="term" value="P:proteolysis"/>
    <property type="evidence" value="ECO:0007669"/>
    <property type="project" value="UniProtKB-KW"/>
</dbReference>
<dbReference type="CDD" id="cd02248">
    <property type="entry name" value="Peptidase_C1A"/>
    <property type="match status" value="1"/>
</dbReference>
<evidence type="ECO:0000256" key="5">
    <source>
        <dbReference type="ARBA" id="ARBA00023145"/>
    </source>
</evidence>
<feature type="signal peptide" evidence="8">
    <location>
        <begin position="1"/>
        <end position="16"/>
    </location>
</feature>
<dbReference type="SMART" id="SM00645">
    <property type="entry name" value="Pept_C1"/>
    <property type="match status" value="1"/>
</dbReference>
<comment type="caution">
    <text evidence="11">The sequence shown here is derived from an EMBL/GenBank/DDBJ whole genome shotgun (WGS) entry which is preliminary data.</text>
</comment>
<keyword evidence="5" id="KW-0865">Zymogen</keyword>
<dbReference type="Pfam" id="PF00112">
    <property type="entry name" value="Peptidase_C1"/>
    <property type="match status" value="1"/>
</dbReference>
<dbReference type="InterPro" id="IPR025661">
    <property type="entry name" value="Pept_asp_AS"/>
</dbReference>
<organism evidence="11 12">
    <name type="scientific">Cylicocyclus nassatus</name>
    <name type="common">Nematode worm</name>
    <dbReference type="NCBI Taxonomy" id="53992"/>
    <lineage>
        <taxon>Eukaryota</taxon>
        <taxon>Metazoa</taxon>
        <taxon>Ecdysozoa</taxon>
        <taxon>Nematoda</taxon>
        <taxon>Chromadorea</taxon>
        <taxon>Rhabditida</taxon>
        <taxon>Rhabditina</taxon>
        <taxon>Rhabditomorpha</taxon>
        <taxon>Strongyloidea</taxon>
        <taxon>Strongylidae</taxon>
        <taxon>Cylicocyclus</taxon>
    </lineage>
</organism>
<dbReference type="Gene3D" id="3.90.70.10">
    <property type="entry name" value="Cysteine proteinases"/>
    <property type="match status" value="1"/>
</dbReference>
<dbReference type="SUPFAM" id="SSF54001">
    <property type="entry name" value="Cysteine proteinases"/>
    <property type="match status" value="1"/>
</dbReference>
<dbReference type="InterPro" id="IPR013128">
    <property type="entry name" value="Peptidase_C1A"/>
</dbReference>
<dbReference type="PROSITE" id="PS00639">
    <property type="entry name" value="THIOL_PROTEASE_HIS"/>
    <property type="match status" value="1"/>
</dbReference>
<dbReference type="InterPro" id="IPR013201">
    <property type="entry name" value="Prot_inhib_I29"/>
</dbReference>
<keyword evidence="2" id="KW-0645">Protease</keyword>
<evidence type="ECO:0000256" key="3">
    <source>
        <dbReference type="ARBA" id="ARBA00022801"/>
    </source>
</evidence>
<evidence type="ECO:0000256" key="7">
    <source>
        <dbReference type="ARBA" id="ARBA00069138"/>
    </source>
</evidence>
<sequence length="364" mass="41375">MFSILSLALLCASAYGFNGRRREVRAARHEEVKDIQLTPKLYERWGEFKKAYGKTPFVNAMDGKSYEESEESVRLEAFARNLKHIESHNREYKQGRKSFELGLNHLADFTDAHYRRLNGFRRPRELGYYQWDNSSKWLPPYNVELPVSLDWRREGLVTEVKNQEDCGSCWAFSATGALEGQHARLTRKLVSLSEQNILDCSFAFGTHGCNGGFMDLAFEYIKENHGVDTEQSYPYVADITKCHFSTRNIGANVTGFVDLPTGDEKQLQIAVATQGPISVAIDARELGFQFYKKGVYIDDQCTSSVDELNHAVLLVGYGTDPKQGDYWLVKNSWGTDWGEEGYIRMARNRHNQCGIASLASFPLV</sequence>
<evidence type="ECO:0000256" key="1">
    <source>
        <dbReference type="ARBA" id="ARBA00008455"/>
    </source>
</evidence>
<dbReference type="InterPro" id="IPR039417">
    <property type="entry name" value="Peptidase_C1A_papain-like"/>
</dbReference>
<accession>A0AA36GMN8</accession>
<reference evidence="11" key="1">
    <citation type="submission" date="2023-07" db="EMBL/GenBank/DDBJ databases">
        <authorList>
            <consortium name="CYATHOMIX"/>
        </authorList>
    </citation>
    <scope>NUCLEOTIDE SEQUENCE</scope>
    <source>
        <strain evidence="11">N/A</strain>
    </source>
</reference>
<dbReference type="FunFam" id="3.90.70.10:FF:000006">
    <property type="entry name" value="Cathepsin S"/>
    <property type="match status" value="1"/>
</dbReference>
<evidence type="ECO:0000259" key="9">
    <source>
        <dbReference type="SMART" id="SM00645"/>
    </source>
</evidence>
<dbReference type="GO" id="GO:0008234">
    <property type="term" value="F:cysteine-type peptidase activity"/>
    <property type="evidence" value="ECO:0007669"/>
    <property type="project" value="UniProtKB-KW"/>
</dbReference>
<dbReference type="EMBL" id="CATQJL010000112">
    <property type="protein sequence ID" value="CAJ0594931.1"/>
    <property type="molecule type" value="Genomic_DNA"/>
</dbReference>
<dbReference type="SMART" id="SM00848">
    <property type="entry name" value="Inhibitor_I29"/>
    <property type="match status" value="1"/>
</dbReference>
<evidence type="ECO:0000256" key="8">
    <source>
        <dbReference type="SAM" id="SignalP"/>
    </source>
</evidence>
<evidence type="ECO:0000256" key="6">
    <source>
        <dbReference type="ARBA" id="ARBA00023157"/>
    </source>
</evidence>
<feature type="domain" description="Cathepsin propeptide inhibitor" evidence="10">
    <location>
        <begin position="45"/>
        <end position="114"/>
    </location>
</feature>
<evidence type="ECO:0000256" key="2">
    <source>
        <dbReference type="ARBA" id="ARBA00022670"/>
    </source>
</evidence>
<feature type="chain" id="PRO_5041448224" description="Cathepsin L-like" evidence="8">
    <location>
        <begin position="17"/>
        <end position="364"/>
    </location>
</feature>
<comment type="similarity">
    <text evidence="1">Belongs to the peptidase C1 family.</text>
</comment>
<keyword evidence="12" id="KW-1185">Reference proteome</keyword>
<name>A0AA36GMN8_CYLNA</name>
<evidence type="ECO:0000256" key="4">
    <source>
        <dbReference type="ARBA" id="ARBA00022807"/>
    </source>
</evidence>
<proteinExistence type="inferred from homology"/>
<evidence type="ECO:0000313" key="12">
    <source>
        <dbReference type="Proteomes" id="UP001176961"/>
    </source>
</evidence>
<evidence type="ECO:0000259" key="10">
    <source>
        <dbReference type="SMART" id="SM00848"/>
    </source>
</evidence>
<dbReference type="InterPro" id="IPR000169">
    <property type="entry name" value="Pept_cys_AS"/>
</dbReference>
<dbReference type="PRINTS" id="PR00705">
    <property type="entry name" value="PAPAIN"/>
</dbReference>
<keyword evidence="4" id="KW-0788">Thiol protease</keyword>
<feature type="domain" description="Peptidase C1A papain C-terminal" evidence="9">
    <location>
        <begin position="145"/>
        <end position="363"/>
    </location>
</feature>
<keyword evidence="3" id="KW-0378">Hydrolase</keyword>
<keyword evidence="6" id="KW-1015">Disulfide bond</keyword>
<keyword evidence="8" id="KW-0732">Signal</keyword>
<dbReference type="PROSITE" id="PS00640">
    <property type="entry name" value="THIOL_PROTEASE_ASN"/>
    <property type="match status" value="1"/>
</dbReference>
<dbReference type="AlphaFoldDB" id="A0AA36GMN8"/>
<dbReference type="InterPro" id="IPR000668">
    <property type="entry name" value="Peptidase_C1A_C"/>
</dbReference>
<dbReference type="InterPro" id="IPR038765">
    <property type="entry name" value="Papain-like_cys_pep_sf"/>
</dbReference>
<protein>
    <recommendedName>
        <fullName evidence="7">Cathepsin L-like</fullName>
    </recommendedName>
</protein>
<dbReference type="PANTHER" id="PTHR12411">
    <property type="entry name" value="CYSTEINE PROTEASE FAMILY C1-RELATED"/>
    <property type="match status" value="1"/>
</dbReference>
<dbReference type="InterPro" id="IPR025660">
    <property type="entry name" value="Pept_his_AS"/>
</dbReference>